<feature type="region of interest" description="Disordered" evidence="2">
    <location>
        <begin position="23"/>
        <end position="78"/>
    </location>
</feature>
<feature type="chain" id="PRO_5016664166" evidence="4">
    <location>
        <begin position="22"/>
        <end position="140"/>
    </location>
</feature>
<feature type="compositionally biased region" description="Polar residues" evidence="2">
    <location>
        <begin position="23"/>
        <end position="50"/>
    </location>
</feature>
<keyword evidence="3" id="KW-1133">Transmembrane helix</keyword>
<evidence type="ECO:0000256" key="2">
    <source>
        <dbReference type="SAM" id="MobiDB-lite"/>
    </source>
</evidence>
<sequence length="140" mass="14751">MRVAIIIALLATALLPEVSLAQTASNATSGTPTASTNGNASESENAESQTPVPPPPASPHDPNAPTIAELNSPDDNELSRANTELLAKNSELQGRIDELTTQVNVLVNERSGQLFLYGVISTLVSFILGFILASLIMKRK</sequence>
<feature type="coiled-coil region" evidence="1">
    <location>
        <begin position="82"/>
        <end position="109"/>
    </location>
</feature>
<name>A0A378R3K4_9GAMM</name>
<evidence type="ECO:0000313" key="6">
    <source>
        <dbReference type="Proteomes" id="UP000254065"/>
    </source>
</evidence>
<keyword evidence="4" id="KW-0732">Signal</keyword>
<evidence type="ECO:0000256" key="1">
    <source>
        <dbReference type="SAM" id="Coils"/>
    </source>
</evidence>
<evidence type="ECO:0000256" key="4">
    <source>
        <dbReference type="SAM" id="SignalP"/>
    </source>
</evidence>
<accession>A0A378R3K4</accession>
<dbReference type="EMBL" id="UGQB01000004">
    <property type="protein sequence ID" value="STZ09369.1"/>
    <property type="molecule type" value="Genomic_DNA"/>
</dbReference>
<reference evidence="5 6" key="1">
    <citation type="submission" date="2018-06" db="EMBL/GenBank/DDBJ databases">
        <authorList>
            <consortium name="Pathogen Informatics"/>
            <person name="Doyle S."/>
        </authorList>
    </citation>
    <scope>NUCLEOTIDE SEQUENCE [LARGE SCALE GENOMIC DNA]</scope>
    <source>
        <strain evidence="5 6">NCTC12877</strain>
    </source>
</reference>
<feature type="transmembrane region" description="Helical" evidence="3">
    <location>
        <begin position="114"/>
        <end position="137"/>
    </location>
</feature>
<dbReference type="OrthoDB" id="6650276at2"/>
<protein>
    <submittedName>
        <fullName evidence="5">SH3 domain protein</fullName>
    </submittedName>
</protein>
<gene>
    <name evidence="5" type="ORF">NCTC12877_02385</name>
</gene>
<evidence type="ECO:0000256" key="3">
    <source>
        <dbReference type="SAM" id="Phobius"/>
    </source>
</evidence>
<organism evidence="5 6">
    <name type="scientific">Moraxella caprae</name>
    <dbReference type="NCBI Taxonomy" id="90240"/>
    <lineage>
        <taxon>Bacteria</taxon>
        <taxon>Pseudomonadati</taxon>
        <taxon>Pseudomonadota</taxon>
        <taxon>Gammaproteobacteria</taxon>
        <taxon>Moraxellales</taxon>
        <taxon>Moraxellaceae</taxon>
        <taxon>Moraxella</taxon>
    </lineage>
</organism>
<proteinExistence type="predicted"/>
<keyword evidence="6" id="KW-1185">Reference proteome</keyword>
<dbReference type="RefSeq" id="WP_051225943.1">
    <property type="nucleotide sequence ID" value="NZ_UGQB01000004.1"/>
</dbReference>
<keyword evidence="1" id="KW-0175">Coiled coil</keyword>
<dbReference type="AlphaFoldDB" id="A0A378R3K4"/>
<keyword evidence="3" id="KW-0472">Membrane</keyword>
<evidence type="ECO:0000313" key="5">
    <source>
        <dbReference type="EMBL" id="STZ09369.1"/>
    </source>
</evidence>
<dbReference type="Proteomes" id="UP000254065">
    <property type="component" value="Unassembled WGS sequence"/>
</dbReference>
<dbReference type="STRING" id="1122244.GCA_000426885_01546"/>
<keyword evidence="3" id="KW-0812">Transmembrane</keyword>
<feature type="signal peptide" evidence="4">
    <location>
        <begin position="1"/>
        <end position="21"/>
    </location>
</feature>